<reference evidence="1" key="1">
    <citation type="submission" date="2015-10" db="EMBL/GenBank/DDBJ databases">
        <authorList>
            <person name="Gilbert D.G."/>
        </authorList>
    </citation>
    <scope>NUCLEOTIDE SEQUENCE</scope>
</reference>
<sequence>MSDTKQIFSPAQRSLLADVLNRIIPPNDKLPGAGNLGVTDFVEAAAAANPGLTRLFNEGLTQISITAVGTTGQDSSQAFGGLSSAAKDELLREIEIAHPMFFEQLILQTYNGYYTNPAVFELIGYQLPKPAPPGTHPELLDVSLLDQQRKRTPFWKKV</sequence>
<evidence type="ECO:0000313" key="1">
    <source>
        <dbReference type="EMBL" id="CUV03046.1"/>
    </source>
</evidence>
<organism evidence="1">
    <name type="scientific">hydrothermal vent metagenome</name>
    <dbReference type="NCBI Taxonomy" id="652676"/>
    <lineage>
        <taxon>unclassified sequences</taxon>
        <taxon>metagenomes</taxon>
        <taxon>ecological metagenomes</taxon>
    </lineage>
</organism>
<dbReference type="EMBL" id="FAXA01000346">
    <property type="protein sequence ID" value="CUV03046.1"/>
    <property type="molecule type" value="Genomic_DNA"/>
</dbReference>
<dbReference type="Pfam" id="PF13618">
    <property type="entry name" value="Gluconate_2-dh3"/>
    <property type="match status" value="1"/>
</dbReference>
<gene>
    <name evidence="1" type="ORF">MGWOODY_Clf980</name>
</gene>
<accession>A0A160VA70</accession>
<proteinExistence type="predicted"/>
<evidence type="ECO:0008006" key="2">
    <source>
        <dbReference type="Google" id="ProtNLM"/>
    </source>
</evidence>
<dbReference type="InterPro" id="IPR027056">
    <property type="entry name" value="Gluconate_2DH_su3"/>
</dbReference>
<name>A0A160VA70_9ZZZZ</name>
<dbReference type="AlphaFoldDB" id="A0A160VA70"/>
<protein>
    <recommendedName>
        <fullName evidence="2">Gluconate 2-dehydrogenase subunit 3 family protein</fullName>
    </recommendedName>
</protein>